<dbReference type="AlphaFoldDB" id="A0A0C2XT67"/>
<proteinExistence type="predicted"/>
<evidence type="ECO:0000313" key="1">
    <source>
        <dbReference type="EMBL" id="KIM40873.1"/>
    </source>
</evidence>
<reference evidence="2" key="2">
    <citation type="submission" date="2015-01" db="EMBL/GenBank/DDBJ databases">
        <title>Evolutionary Origins and Diversification of the Mycorrhizal Mutualists.</title>
        <authorList>
            <consortium name="DOE Joint Genome Institute"/>
            <consortium name="Mycorrhizal Genomics Consortium"/>
            <person name="Kohler A."/>
            <person name="Kuo A."/>
            <person name="Nagy L.G."/>
            <person name="Floudas D."/>
            <person name="Copeland A."/>
            <person name="Barry K.W."/>
            <person name="Cichocki N."/>
            <person name="Veneault-Fourrey C."/>
            <person name="LaButti K."/>
            <person name="Lindquist E.A."/>
            <person name="Lipzen A."/>
            <person name="Lundell T."/>
            <person name="Morin E."/>
            <person name="Murat C."/>
            <person name="Riley R."/>
            <person name="Ohm R."/>
            <person name="Sun H."/>
            <person name="Tunlid A."/>
            <person name="Henrissat B."/>
            <person name="Grigoriev I.V."/>
            <person name="Hibbett D.S."/>
            <person name="Martin F."/>
        </authorList>
    </citation>
    <scope>NUCLEOTIDE SEQUENCE [LARGE SCALE GENOMIC DNA]</scope>
    <source>
        <strain evidence="2">h7</strain>
    </source>
</reference>
<accession>A0A0C2XT67</accession>
<evidence type="ECO:0000313" key="2">
    <source>
        <dbReference type="Proteomes" id="UP000053424"/>
    </source>
</evidence>
<protein>
    <submittedName>
        <fullName evidence="1">Uncharacterized protein</fullName>
    </submittedName>
</protein>
<name>A0A0C2XT67_HEBCY</name>
<gene>
    <name evidence="1" type="ORF">M413DRAFT_155081</name>
</gene>
<dbReference type="HOGENOM" id="CLU_2373029_0_0_1"/>
<sequence length="95" mass="11193">MGIRRRLGSFTFIYKLVDKVVSSPASSSTRFSRFRCSGRTYTVPTLKPDLAFSAYIISCYLFFIRPKNIGPRVWSLTRNRCRFRWAGSVQWRLRM</sequence>
<organism evidence="1 2">
    <name type="scientific">Hebeloma cylindrosporum</name>
    <dbReference type="NCBI Taxonomy" id="76867"/>
    <lineage>
        <taxon>Eukaryota</taxon>
        <taxon>Fungi</taxon>
        <taxon>Dikarya</taxon>
        <taxon>Basidiomycota</taxon>
        <taxon>Agaricomycotina</taxon>
        <taxon>Agaricomycetes</taxon>
        <taxon>Agaricomycetidae</taxon>
        <taxon>Agaricales</taxon>
        <taxon>Agaricineae</taxon>
        <taxon>Hymenogastraceae</taxon>
        <taxon>Hebeloma</taxon>
    </lineage>
</organism>
<reference evidence="1 2" key="1">
    <citation type="submission" date="2014-04" db="EMBL/GenBank/DDBJ databases">
        <authorList>
            <consortium name="DOE Joint Genome Institute"/>
            <person name="Kuo A."/>
            <person name="Gay G."/>
            <person name="Dore J."/>
            <person name="Kohler A."/>
            <person name="Nagy L.G."/>
            <person name="Floudas D."/>
            <person name="Copeland A."/>
            <person name="Barry K.W."/>
            <person name="Cichocki N."/>
            <person name="Veneault-Fourrey C."/>
            <person name="LaButti K."/>
            <person name="Lindquist E.A."/>
            <person name="Lipzen A."/>
            <person name="Lundell T."/>
            <person name="Morin E."/>
            <person name="Murat C."/>
            <person name="Sun H."/>
            <person name="Tunlid A."/>
            <person name="Henrissat B."/>
            <person name="Grigoriev I.V."/>
            <person name="Hibbett D.S."/>
            <person name="Martin F."/>
            <person name="Nordberg H.P."/>
            <person name="Cantor M.N."/>
            <person name="Hua S.X."/>
        </authorList>
    </citation>
    <scope>NUCLEOTIDE SEQUENCE [LARGE SCALE GENOMIC DNA]</scope>
    <source>
        <strain evidence="2">h7</strain>
    </source>
</reference>
<dbReference type="Proteomes" id="UP000053424">
    <property type="component" value="Unassembled WGS sequence"/>
</dbReference>
<keyword evidence="2" id="KW-1185">Reference proteome</keyword>
<dbReference type="EMBL" id="KN831781">
    <property type="protein sequence ID" value="KIM40873.1"/>
    <property type="molecule type" value="Genomic_DNA"/>
</dbReference>